<keyword evidence="2" id="KW-0830">Ubiquinone</keyword>
<dbReference type="SUPFAM" id="SSF53335">
    <property type="entry name" value="S-adenosyl-L-methionine-dependent methyltransferases"/>
    <property type="match status" value="1"/>
</dbReference>
<evidence type="ECO:0000313" key="2">
    <source>
        <dbReference type="EMBL" id="SDW73330.1"/>
    </source>
</evidence>
<dbReference type="CDD" id="cd02440">
    <property type="entry name" value="AdoMet_MTases"/>
    <property type="match status" value="1"/>
</dbReference>
<accession>A0A1H2VYB1</accession>
<dbReference type="Gene3D" id="3.40.50.150">
    <property type="entry name" value="Vaccinia Virus protein VP39"/>
    <property type="match status" value="1"/>
</dbReference>
<keyword evidence="2" id="KW-0489">Methyltransferase</keyword>
<dbReference type="EMBL" id="FNMZ01000002">
    <property type="protein sequence ID" value="SDW73330.1"/>
    <property type="molecule type" value="Genomic_DNA"/>
</dbReference>
<dbReference type="InterPro" id="IPR029063">
    <property type="entry name" value="SAM-dependent_MTases_sf"/>
</dbReference>
<dbReference type="GO" id="GO:0032259">
    <property type="term" value="P:methylation"/>
    <property type="evidence" value="ECO:0007669"/>
    <property type="project" value="UniProtKB-KW"/>
</dbReference>
<keyword evidence="3" id="KW-1185">Reference proteome</keyword>
<dbReference type="GO" id="GO:0008168">
    <property type="term" value="F:methyltransferase activity"/>
    <property type="evidence" value="ECO:0007669"/>
    <property type="project" value="UniProtKB-KW"/>
</dbReference>
<protein>
    <submittedName>
        <fullName evidence="2">Ubiquinone/menaquinone biosynthesis C-methylase UbiE</fullName>
    </submittedName>
</protein>
<proteinExistence type="predicted"/>
<dbReference type="OrthoDB" id="9777638at2"/>
<reference evidence="2 3" key="1">
    <citation type="submission" date="2016-10" db="EMBL/GenBank/DDBJ databases">
        <authorList>
            <person name="de Groot N.N."/>
        </authorList>
    </citation>
    <scope>NUCLEOTIDE SEQUENCE [LARGE SCALE GENOMIC DNA]</scope>
    <source>
        <strain evidence="2 3">DSM 17890</strain>
    </source>
</reference>
<sequence length="283" mass="29421">MTSADDWRGGLGARWAERAVMQDRALAAFGAEALAELAGIVGTHGLEGREVLDLGCGPGATTLGLARRGAKATGLDISPDLVALARARAAETGPMAGAVDFEEADAAEAPPPGPFGALFSRFGCMFFADPAPAWAGLRAVMRPGAPMVCVAWRGPGENDWVARPLEMCADLLADLPAPPRAERGAPGPFGWADPTLPVRWLTEAGWRSVAWRDVDAPLMLAAPDSDDPAAEAAEFLVRSGPVAARLSEAPPERVEAVRARLRSLFEGAPPVLGGAARIFTAIA</sequence>
<dbReference type="Proteomes" id="UP000199118">
    <property type="component" value="Unassembled WGS sequence"/>
</dbReference>
<organism evidence="2 3">
    <name type="scientific">Albimonas donghaensis</name>
    <dbReference type="NCBI Taxonomy" id="356660"/>
    <lineage>
        <taxon>Bacteria</taxon>
        <taxon>Pseudomonadati</taxon>
        <taxon>Pseudomonadota</taxon>
        <taxon>Alphaproteobacteria</taxon>
        <taxon>Rhodobacterales</taxon>
        <taxon>Paracoccaceae</taxon>
        <taxon>Albimonas</taxon>
    </lineage>
</organism>
<gene>
    <name evidence="2" type="ORF">SAMN05444336_102210</name>
</gene>
<dbReference type="RefSeq" id="WP_092680485.1">
    <property type="nucleotide sequence ID" value="NZ_FNMZ01000002.1"/>
</dbReference>
<dbReference type="AlphaFoldDB" id="A0A1H2VYB1"/>
<evidence type="ECO:0000259" key="1">
    <source>
        <dbReference type="Pfam" id="PF13649"/>
    </source>
</evidence>
<dbReference type="STRING" id="356660.SAMN05444336_102210"/>
<dbReference type="InterPro" id="IPR041698">
    <property type="entry name" value="Methyltransf_25"/>
</dbReference>
<dbReference type="Pfam" id="PF13649">
    <property type="entry name" value="Methyltransf_25"/>
    <property type="match status" value="1"/>
</dbReference>
<dbReference type="PANTHER" id="PTHR43591:SF24">
    <property type="entry name" value="2-METHOXY-6-POLYPRENYL-1,4-BENZOQUINOL METHYLASE, MITOCHONDRIAL"/>
    <property type="match status" value="1"/>
</dbReference>
<keyword evidence="2" id="KW-0808">Transferase</keyword>
<evidence type="ECO:0000313" key="3">
    <source>
        <dbReference type="Proteomes" id="UP000199118"/>
    </source>
</evidence>
<name>A0A1H2VYB1_9RHOB</name>
<dbReference type="PANTHER" id="PTHR43591">
    <property type="entry name" value="METHYLTRANSFERASE"/>
    <property type="match status" value="1"/>
</dbReference>
<feature type="domain" description="Methyltransferase" evidence="1">
    <location>
        <begin position="51"/>
        <end position="144"/>
    </location>
</feature>